<evidence type="ECO:0000313" key="5">
    <source>
        <dbReference type="EMBL" id="HAE49040.1"/>
    </source>
</evidence>
<comment type="caution">
    <text evidence="5">The sequence shown here is derived from an EMBL/GenBank/DDBJ whole genome shotgun (WGS) entry which is preliminary data.</text>
</comment>
<evidence type="ECO:0000313" key="6">
    <source>
        <dbReference type="Proteomes" id="UP000257706"/>
    </source>
</evidence>
<dbReference type="NCBIfam" id="TIGR03317">
    <property type="entry name" value="ygfZ_signature"/>
    <property type="match status" value="1"/>
</dbReference>
<dbReference type="GO" id="GO:0016226">
    <property type="term" value="P:iron-sulfur cluster assembly"/>
    <property type="evidence" value="ECO:0007669"/>
    <property type="project" value="TreeGrafter"/>
</dbReference>
<dbReference type="Proteomes" id="UP000257706">
    <property type="component" value="Unassembled WGS sequence"/>
</dbReference>
<accession>A0A3B9IMN0</accession>
<gene>
    <name evidence="5" type="ORF">DCK97_16605</name>
</gene>
<dbReference type="AlphaFoldDB" id="A0A3B9IMN0"/>
<dbReference type="InterPro" id="IPR057460">
    <property type="entry name" value="CAF17_C"/>
</dbReference>
<evidence type="ECO:0000259" key="3">
    <source>
        <dbReference type="Pfam" id="PF01571"/>
    </source>
</evidence>
<dbReference type="InterPro" id="IPR027266">
    <property type="entry name" value="TrmE/GcvT-like"/>
</dbReference>
<proteinExistence type="predicted"/>
<organism evidence="5 6">
    <name type="scientific">Tistrella mobilis</name>
    <dbReference type="NCBI Taxonomy" id="171437"/>
    <lineage>
        <taxon>Bacteria</taxon>
        <taxon>Pseudomonadati</taxon>
        <taxon>Pseudomonadota</taxon>
        <taxon>Alphaproteobacteria</taxon>
        <taxon>Geminicoccales</taxon>
        <taxon>Geminicoccaceae</taxon>
        <taxon>Tistrella</taxon>
    </lineage>
</organism>
<sequence>MGIPPVIGRAGVRAQPWPVMAGRRLLNHRPGDATVERPCPPAHQGSGSIAMTEPATTTATPPLRPTVPAFTRLPARSLVAVEGEDALKFLDGLVSGDLDPVAEGRACYGALLTPQGKILHDLIVARAGENRLLVECATGLAADLIRRLTLYKLRAKVKIAPAAGLAVAVAFGPGVQSDGLHVEGDGNDVLQVPDPRGAGLGLRLWGPEAALEAFAADTGLTPVPEAAWHLHRIEAGVPEGPEDLPPEQGLALEHDLDRLNGVAFDKGCYVGQEVTTRSKFRGQVRKRLFVVDATDGAPLPAPGTPVMAGEREAGQLRSAIGPVGLALLRIDRTTEATDGSGPALTAQGLTITARPRADG</sequence>
<evidence type="ECO:0000256" key="2">
    <source>
        <dbReference type="SAM" id="MobiDB-lite"/>
    </source>
</evidence>
<feature type="domain" description="CAF17 C-terminal" evidence="4">
    <location>
        <begin position="285"/>
        <end position="354"/>
    </location>
</feature>
<dbReference type="InterPro" id="IPR006222">
    <property type="entry name" value="GCVT_N"/>
</dbReference>
<protein>
    <submittedName>
        <fullName evidence="5">Folate-binding protein</fullName>
    </submittedName>
</protein>
<dbReference type="Gene3D" id="3.30.1360.120">
    <property type="entry name" value="Probable tRNA modification gtpase trme, domain 1"/>
    <property type="match status" value="1"/>
</dbReference>
<dbReference type="PANTHER" id="PTHR22602">
    <property type="entry name" value="TRANSFERASE CAF17, MITOCHONDRIAL-RELATED"/>
    <property type="match status" value="1"/>
</dbReference>
<feature type="compositionally biased region" description="Low complexity" evidence="2">
    <location>
        <begin position="50"/>
        <end position="65"/>
    </location>
</feature>
<name>A0A3B9IMN0_9PROT</name>
<evidence type="ECO:0000256" key="1">
    <source>
        <dbReference type="ARBA" id="ARBA00022946"/>
    </source>
</evidence>
<feature type="region of interest" description="Disordered" evidence="2">
    <location>
        <begin position="30"/>
        <end position="65"/>
    </location>
</feature>
<keyword evidence="1" id="KW-0809">Transit peptide</keyword>
<dbReference type="SUPFAM" id="SSF103025">
    <property type="entry name" value="Folate-binding domain"/>
    <property type="match status" value="1"/>
</dbReference>
<dbReference type="Pfam" id="PF25455">
    <property type="entry name" value="Beta-barrel_CAF17_C"/>
    <property type="match status" value="1"/>
</dbReference>
<dbReference type="EMBL" id="DMAI01000271">
    <property type="protein sequence ID" value="HAE49040.1"/>
    <property type="molecule type" value="Genomic_DNA"/>
</dbReference>
<evidence type="ECO:0000259" key="4">
    <source>
        <dbReference type="Pfam" id="PF25455"/>
    </source>
</evidence>
<dbReference type="InterPro" id="IPR045179">
    <property type="entry name" value="YgfZ/GcvT"/>
</dbReference>
<dbReference type="PANTHER" id="PTHR22602:SF0">
    <property type="entry name" value="TRANSFERASE CAF17, MITOCHONDRIAL-RELATED"/>
    <property type="match status" value="1"/>
</dbReference>
<reference evidence="5 6" key="1">
    <citation type="journal article" date="2018" name="Nat. Biotechnol.">
        <title>A standardized bacterial taxonomy based on genome phylogeny substantially revises the tree of life.</title>
        <authorList>
            <person name="Parks D.H."/>
            <person name="Chuvochina M."/>
            <person name="Waite D.W."/>
            <person name="Rinke C."/>
            <person name="Skarshewski A."/>
            <person name="Chaumeil P.A."/>
            <person name="Hugenholtz P."/>
        </authorList>
    </citation>
    <scope>NUCLEOTIDE SEQUENCE [LARGE SCALE GENOMIC DNA]</scope>
    <source>
        <strain evidence="5">UBA8739</strain>
    </source>
</reference>
<feature type="domain" description="GCVT N-terminal" evidence="3">
    <location>
        <begin position="79"/>
        <end position="152"/>
    </location>
</feature>
<dbReference type="Pfam" id="PF01571">
    <property type="entry name" value="GCV_T"/>
    <property type="match status" value="1"/>
</dbReference>
<dbReference type="InterPro" id="IPR017703">
    <property type="entry name" value="YgfZ/GCV_T_CS"/>
</dbReference>